<gene>
    <name evidence="1" type="ORF">H8Z83_03375</name>
</gene>
<accession>A0A923S9U5</accession>
<dbReference type="RefSeq" id="WP_130849584.1">
    <property type="nucleotide sequence ID" value="NZ_JACOQI010000002.1"/>
</dbReference>
<protein>
    <submittedName>
        <fullName evidence="1">Uncharacterized protein</fullName>
    </submittedName>
</protein>
<comment type="caution">
    <text evidence="1">The sequence shown here is derived from an EMBL/GenBank/DDBJ whole genome shotgun (WGS) entry which is preliminary data.</text>
</comment>
<proteinExistence type="predicted"/>
<dbReference type="Proteomes" id="UP000620327">
    <property type="component" value="Unassembled WGS sequence"/>
</dbReference>
<sequence>MKDQVMQQLGFVLNALNNVYVKGKANLANLSGSIAILEEVADVLNNAEIVEATSKSAEK</sequence>
<name>A0A923S9U5_9FIRM</name>
<keyword evidence="2" id="KW-1185">Reference proteome</keyword>
<dbReference type="EMBL" id="JACOQI010000002">
    <property type="protein sequence ID" value="MBC5769387.1"/>
    <property type="molecule type" value="Genomic_DNA"/>
</dbReference>
<organism evidence="1 2">
    <name type="scientific">Dysosmobacter segnis</name>
    <dbReference type="NCBI Taxonomy" id="2763042"/>
    <lineage>
        <taxon>Bacteria</taxon>
        <taxon>Bacillati</taxon>
        <taxon>Bacillota</taxon>
        <taxon>Clostridia</taxon>
        <taxon>Eubacteriales</taxon>
        <taxon>Oscillospiraceae</taxon>
        <taxon>Dysosmobacter</taxon>
    </lineage>
</organism>
<reference evidence="1" key="1">
    <citation type="submission" date="2020-08" db="EMBL/GenBank/DDBJ databases">
        <title>Genome public.</title>
        <authorList>
            <person name="Liu C."/>
            <person name="Sun Q."/>
        </authorList>
    </citation>
    <scope>NUCLEOTIDE SEQUENCE</scope>
    <source>
        <strain evidence="1">BX15</strain>
    </source>
</reference>
<evidence type="ECO:0000313" key="2">
    <source>
        <dbReference type="Proteomes" id="UP000620327"/>
    </source>
</evidence>
<evidence type="ECO:0000313" key="1">
    <source>
        <dbReference type="EMBL" id="MBC5769387.1"/>
    </source>
</evidence>
<dbReference type="AlphaFoldDB" id="A0A923S9U5"/>